<protein>
    <submittedName>
        <fullName evidence="1">Uncharacterized protein</fullName>
    </submittedName>
</protein>
<name>E7FTB2_9LACO</name>
<evidence type="ECO:0000313" key="1">
    <source>
        <dbReference type="EMBL" id="EFZ33709.1"/>
    </source>
</evidence>
<evidence type="ECO:0000313" key="2">
    <source>
        <dbReference type="Proteomes" id="UP000004099"/>
    </source>
</evidence>
<gene>
    <name evidence="1" type="ORF">HMPREF0542_12140</name>
</gene>
<accession>E7FTB2</accession>
<comment type="caution">
    <text evidence="1">The sequence shown here is derived from an EMBL/GenBank/DDBJ whole genome shotgun (WGS) entry which is preliminary data.</text>
</comment>
<dbReference type="EMBL" id="ACGS02000052">
    <property type="protein sequence ID" value="EFZ33709.1"/>
    <property type="molecule type" value="Genomic_DNA"/>
</dbReference>
<sequence length="200" mass="23312">MGLCQMVLMTSKTLLQKWSGVFLFPSVSPVFFQIGTVTYQHRLRFRWRGFMYEFLPLIRKARTRCDLTGFHLAARSAQVLSLGRLACWRSSRPGARGLSARFHTLSLSRAPRLCPVAVDITMLTRRKLRLEEVYSERLSQKHFQRQLLISAMRFLKLSRFLNPKQLRFRLLILRFIPSTGPLEESYSTLLRTAVRCESGR</sequence>
<dbReference type="AlphaFoldDB" id="E7FTB2"/>
<organism evidence="1 2">
    <name type="scientific">Ligilactobacillus ruminis ATCC 25644</name>
    <dbReference type="NCBI Taxonomy" id="525362"/>
    <lineage>
        <taxon>Bacteria</taxon>
        <taxon>Bacillati</taxon>
        <taxon>Bacillota</taxon>
        <taxon>Bacilli</taxon>
        <taxon>Lactobacillales</taxon>
        <taxon>Lactobacillaceae</taxon>
        <taxon>Ligilactobacillus</taxon>
    </lineage>
</organism>
<reference evidence="1 2" key="1">
    <citation type="submission" date="2011-01" db="EMBL/GenBank/DDBJ databases">
        <authorList>
            <person name="Muzny D."/>
            <person name="Qin X."/>
            <person name="Buhay C."/>
            <person name="Dugan-Rocha S."/>
            <person name="Ding Y."/>
            <person name="Chen G."/>
            <person name="Hawes A."/>
            <person name="Holder M."/>
            <person name="Jhangiani S."/>
            <person name="Johnson A."/>
            <person name="Khan Z."/>
            <person name="Li Z."/>
            <person name="Liu W."/>
            <person name="Liu X."/>
            <person name="Perez L."/>
            <person name="Shen H."/>
            <person name="Wang Q."/>
            <person name="Watt J."/>
            <person name="Xi L."/>
            <person name="Xin Y."/>
            <person name="Zhou J."/>
            <person name="Deng J."/>
            <person name="Jiang H."/>
            <person name="Liu Y."/>
            <person name="Qu J."/>
            <person name="Song X.-Z."/>
            <person name="Zhang L."/>
            <person name="Villasana D."/>
            <person name="Johnson A."/>
            <person name="Liu J."/>
            <person name="Liyanage D."/>
            <person name="Lorensuhewa L."/>
            <person name="Robinson T."/>
            <person name="Song A."/>
            <person name="Song B.-B."/>
            <person name="Dinh H."/>
            <person name="Thornton R."/>
            <person name="Coyle M."/>
            <person name="Francisco L."/>
            <person name="Jackson L."/>
            <person name="Javaid M."/>
            <person name="Korchina V."/>
            <person name="Kovar C."/>
            <person name="Mata R."/>
            <person name="Mathew T."/>
            <person name="Ngo R."/>
            <person name="Nguyen L."/>
            <person name="Nguyen N."/>
            <person name="Okwuonu G."/>
            <person name="Ongeri F."/>
            <person name="Pham C."/>
            <person name="Simmons D."/>
            <person name="Wilczek-Boney K."/>
            <person name="Hale W."/>
            <person name="Jakkamsetti A."/>
            <person name="Pham P."/>
            <person name="Ruth R."/>
            <person name="San Lucas F."/>
            <person name="Warren J."/>
            <person name="Zhang J."/>
            <person name="Zhao Z."/>
            <person name="Zhou C."/>
            <person name="Zhu D."/>
            <person name="Lee S."/>
            <person name="Bess C."/>
            <person name="Blankenburg K."/>
            <person name="Forbes L."/>
            <person name="Fu Q."/>
            <person name="Gubbala S."/>
            <person name="Hirani K."/>
            <person name="Jayaseelan J.C."/>
            <person name="Lara F."/>
            <person name="Munidasa M."/>
            <person name="Palculict T."/>
            <person name="Patil S."/>
            <person name="Pu L.-L."/>
            <person name="Saada N."/>
            <person name="Tang L."/>
            <person name="Weissenberger G."/>
            <person name="Zhu Y."/>
            <person name="Hemphill L."/>
            <person name="Shang Y."/>
            <person name="Youmans B."/>
            <person name="Ayvaz T."/>
            <person name="Ross M."/>
            <person name="Santibanez J."/>
            <person name="Aqrawi P."/>
            <person name="Gross S."/>
            <person name="Joshi V."/>
            <person name="Fowler G."/>
            <person name="Nazareth L."/>
            <person name="Reid J."/>
            <person name="Worley K."/>
            <person name="Petrosino J."/>
            <person name="Highlander S."/>
            <person name="Gibbs R."/>
        </authorList>
    </citation>
    <scope>NUCLEOTIDE SEQUENCE [LARGE SCALE GENOMIC DNA]</scope>
    <source>
        <strain evidence="1 2">ATCC 25644</strain>
    </source>
</reference>
<dbReference type="HOGENOM" id="CLU_088905_0_0_9"/>
<proteinExistence type="predicted"/>
<dbReference type="Proteomes" id="UP000004099">
    <property type="component" value="Unassembled WGS sequence"/>
</dbReference>